<feature type="domain" description="DUF7092" evidence="9">
    <location>
        <begin position="9"/>
        <end position="86"/>
    </location>
</feature>
<dbReference type="Pfam" id="PF01435">
    <property type="entry name" value="Peptidase_M48"/>
    <property type="match status" value="1"/>
</dbReference>
<organism evidence="10">
    <name type="scientific">Rhizobium leguminosarum</name>
    <dbReference type="NCBI Taxonomy" id="384"/>
    <lineage>
        <taxon>Bacteria</taxon>
        <taxon>Pseudomonadati</taxon>
        <taxon>Pseudomonadota</taxon>
        <taxon>Alphaproteobacteria</taxon>
        <taxon>Hyphomicrobiales</taxon>
        <taxon>Rhizobiaceae</taxon>
        <taxon>Rhizobium/Agrobacterium group</taxon>
        <taxon>Rhizobium</taxon>
    </lineage>
</organism>
<dbReference type="GO" id="GO:0004222">
    <property type="term" value="F:metalloendopeptidase activity"/>
    <property type="evidence" value="ECO:0007669"/>
    <property type="project" value="InterPro"/>
</dbReference>
<dbReference type="InterPro" id="IPR051156">
    <property type="entry name" value="Mito/Outer_Membr_Metalloprot"/>
</dbReference>
<comment type="caution">
    <text evidence="10">The sequence shown here is derived from an EMBL/GenBank/DDBJ whole genome shotgun (WGS) entry which is preliminary data.</text>
</comment>
<keyword evidence="2" id="KW-0479">Metal-binding</keyword>
<evidence type="ECO:0000256" key="5">
    <source>
        <dbReference type="ARBA" id="ARBA00023049"/>
    </source>
</evidence>
<comment type="similarity">
    <text evidence="6">Belongs to the peptidase M48 family.</text>
</comment>
<dbReference type="PANTHER" id="PTHR22726:SF1">
    <property type="entry name" value="METALLOENDOPEPTIDASE OMA1, MITOCHONDRIAL"/>
    <property type="match status" value="1"/>
</dbReference>
<dbReference type="InterPro" id="IPR055518">
    <property type="entry name" value="DUF7092"/>
</dbReference>
<evidence type="ECO:0000256" key="7">
    <source>
        <dbReference type="SAM" id="Phobius"/>
    </source>
</evidence>
<evidence type="ECO:0000256" key="3">
    <source>
        <dbReference type="ARBA" id="ARBA00022801"/>
    </source>
</evidence>
<keyword evidence="3 6" id="KW-0378">Hydrolase</keyword>
<feature type="domain" description="Peptidase M48" evidence="8">
    <location>
        <begin position="162"/>
        <end position="341"/>
    </location>
</feature>
<dbReference type="RefSeq" id="WP_062942513.1">
    <property type="nucleotide sequence ID" value="NZ_CP171844.1"/>
</dbReference>
<proteinExistence type="inferred from homology"/>
<dbReference type="EMBL" id="LVYU01000098">
    <property type="protein sequence ID" value="KZB00131.1"/>
    <property type="molecule type" value="Genomic_DNA"/>
</dbReference>
<name>A0A154IHN5_RHILE</name>
<dbReference type="GO" id="GO:0016020">
    <property type="term" value="C:membrane"/>
    <property type="evidence" value="ECO:0007669"/>
    <property type="project" value="TreeGrafter"/>
</dbReference>
<sequence length="349" mass="37336">MVSDGETIATGEWYPPHSSAAVPARLLSRGGRLIAVTAEDAALSDGAIGKVSFTARVGSIPRRAVFTDGSVFESADNDAIDAFLRAGGKSGWVHRLEEFHPRIFVFAVAVVLLAVGIYRYALPALVEVAIFVTPPVVSEMMSYGALNTLDTTALSPSHITEIRQAEIADRFRKVAANAEGGAHRYVLNFRNGGLIGPNAFALPDGNIVLTDQLIELAGGDDEMITGVLAHEIGHVEYKHSLRQLYRAAGVAGLVMLIAGDIGSGVEDILTQGGGLLALSYSRGAEAEADRRSVELMRKAGMDPVAIARFFDLLETKLGDHSRTSMLSTHPGTPERKQAILDYVEILERD</sequence>
<dbReference type="GO" id="GO:0051603">
    <property type="term" value="P:proteolysis involved in protein catabolic process"/>
    <property type="evidence" value="ECO:0007669"/>
    <property type="project" value="TreeGrafter"/>
</dbReference>
<evidence type="ECO:0000256" key="1">
    <source>
        <dbReference type="ARBA" id="ARBA00022670"/>
    </source>
</evidence>
<reference evidence="10" key="1">
    <citation type="submission" date="2016-03" db="EMBL/GenBank/DDBJ databases">
        <title>Microsymbionts genomes from the relict species Vavilovia formosa.</title>
        <authorList>
            <person name="Chirak E."/>
            <person name="Kimeklis A."/>
            <person name="Kopat V."/>
            <person name="Andronov E."/>
        </authorList>
    </citation>
    <scope>NUCLEOTIDE SEQUENCE [LARGE SCALE GENOMIC DNA]</scope>
    <source>
        <strain evidence="10">Vaf12</strain>
    </source>
</reference>
<evidence type="ECO:0000259" key="8">
    <source>
        <dbReference type="Pfam" id="PF01435"/>
    </source>
</evidence>
<dbReference type="Gene3D" id="3.30.2010.10">
    <property type="entry name" value="Metalloproteases ('zincins'), catalytic domain"/>
    <property type="match status" value="1"/>
</dbReference>
<evidence type="ECO:0000256" key="2">
    <source>
        <dbReference type="ARBA" id="ARBA00022723"/>
    </source>
</evidence>
<gene>
    <name evidence="10" type="ORF">A4A59_20380</name>
</gene>
<dbReference type="AlphaFoldDB" id="A0A154IHN5"/>
<dbReference type="PANTHER" id="PTHR22726">
    <property type="entry name" value="METALLOENDOPEPTIDASE OMA1"/>
    <property type="match status" value="1"/>
</dbReference>
<evidence type="ECO:0000313" key="10">
    <source>
        <dbReference type="EMBL" id="KZB00131.1"/>
    </source>
</evidence>
<protein>
    <submittedName>
        <fullName evidence="10">Metalloprotease</fullName>
    </submittedName>
</protein>
<feature type="transmembrane region" description="Helical" evidence="7">
    <location>
        <begin position="103"/>
        <end position="121"/>
    </location>
</feature>
<keyword evidence="5 6" id="KW-0482">Metalloprotease</keyword>
<dbReference type="InterPro" id="IPR001915">
    <property type="entry name" value="Peptidase_M48"/>
</dbReference>
<dbReference type="CDD" id="cd07332">
    <property type="entry name" value="M48C_Oma1_like"/>
    <property type="match status" value="1"/>
</dbReference>
<dbReference type="GO" id="GO:0046872">
    <property type="term" value="F:metal ion binding"/>
    <property type="evidence" value="ECO:0007669"/>
    <property type="project" value="UniProtKB-KW"/>
</dbReference>
<comment type="cofactor">
    <cofactor evidence="6">
        <name>Zn(2+)</name>
        <dbReference type="ChEBI" id="CHEBI:29105"/>
    </cofactor>
    <text evidence="6">Binds 1 zinc ion per subunit.</text>
</comment>
<keyword evidence="4 6" id="KW-0862">Zinc</keyword>
<evidence type="ECO:0000256" key="4">
    <source>
        <dbReference type="ARBA" id="ARBA00022833"/>
    </source>
</evidence>
<keyword evidence="7" id="KW-0472">Membrane</keyword>
<keyword evidence="7" id="KW-0812">Transmembrane</keyword>
<keyword evidence="7" id="KW-1133">Transmembrane helix</keyword>
<dbReference type="Pfam" id="PF23368">
    <property type="entry name" value="DUF7092"/>
    <property type="match status" value="1"/>
</dbReference>
<keyword evidence="1 6" id="KW-0645">Protease</keyword>
<evidence type="ECO:0000259" key="9">
    <source>
        <dbReference type="Pfam" id="PF23368"/>
    </source>
</evidence>
<accession>A0A154IHN5</accession>
<evidence type="ECO:0000256" key="6">
    <source>
        <dbReference type="RuleBase" id="RU003983"/>
    </source>
</evidence>